<dbReference type="Gene3D" id="3.30.70.100">
    <property type="match status" value="1"/>
</dbReference>
<dbReference type="PANTHER" id="PTHR41521">
    <property type="match status" value="1"/>
</dbReference>
<feature type="domain" description="DUF1330" evidence="1">
    <location>
        <begin position="4"/>
        <end position="97"/>
    </location>
</feature>
<organism evidence="2">
    <name type="scientific">marine metagenome</name>
    <dbReference type="NCBI Taxonomy" id="408172"/>
    <lineage>
        <taxon>unclassified sequences</taxon>
        <taxon>metagenomes</taxon>
        <taxon>ecological metagenomes</taxon>
    </lineage>
</organism>
<evidence type="ECO:0000313" key="2">
    <source>
        <dbReference type="EMBL" id="SVB71407.1"/>
    </source>
</evidence>
<dbReference type="InterPro" id="IPR010753">
    <property type="entry name" value="DUF1330"/>
</dbReference>
<sequence>MMSKAYLIAHVQITNRERFMEEYASKVPATIEAAGGKYLVRSPAPFHDEGESAEDIHVVVEFPSRDAALGWLNSDAYQAMLPGRLENSTGRVLIFDGLPD</sequence>
<proteinExistence type="predicted"/>
<dbReference type="AlphaFoldDB" id="A0A382GA32"/>
<gene>
    <name evidence="2" type="ORF">METZ01_LOCUS224261</name>
</gene>
<dbReference type="Pfam" id="PF07045">
    <property type="entry name" value="DUF1330"/>
    <property type="match status" value="1"/>
</dbReference>
<dbReference type="EMBL" id="UINC01054098">
    <property type="protein sequence ID" value="SVB71407.1"/>
    <property type="molecule type" value="Genomic_DNA"/>
</dbReference>
<name>A0A382GA32_9ZZZZ</name>
<protein>
    <recommendedName>
        <fullName evidence="1">DUF1330 domain-containing protein</fullName>
    </recommendedName>
</protein>
<dbReference type="SUPFAM" id="SSF54909">
    <property type="entry name" value="Dimeric alpha+beta barrel"/>
    <property type="match status" value="1"/>
</dbReference>
<evidence type="ECO:0000259" key="1">
    <source>
        <dbReference type="Pfam" id="PF07045"/>
    </source>
</evidence>
<dbReference type="InterPro" id="IPR011008">
    <property type="entry name" value="Dimeric_a/b-barrel"/>
</dbReference>
<accession>A0A382GA32</accession>
<reference evidence="2" key="1">
    <citation type="submission" date="2018-05" db="EMBL/GenBank/DDBJ databases">
        <authorList>
            <person name="Lanie J.A."/>
            <person name="Ng W.-L."/>
            <person name="Kazmierczak K.M."/>
            <person name="Andrzejewski T.M."/>
            <person name="Davidsen T.M."/>
            <person name="Wayne K.J."/>
            <person name="Tettelin H."/>
            <person name="Glass J.I."/>
            <person name="Rusch D."/>
            <person name="Podicherti R."/>
            <person name="Tsui H.-C.T."/>
            <person name="Winkler M.E."/>
        </authorList>
    </citation>
    <scope>NUCLEOTIDE SEQUENCE</scope>
</reference>
<dbReference type="PANTHER" id="PTHR41521:SF4">
    <property type="entry name" value="BLR0684 PROTEIN"/>
    <property type="match status" value="1"/>
</dbReference>